<dbReference type="OMA" id="AYIPHFQ"/>
<dbReference type="AlphaFoldDB" id="A0A553P1A5"/>
<feature type="region of interest" description="Disordered" evidence="4">
    <location>
        <begin position="14"/>
        <end position="44"/>
    </location>
</feature>
<dbReference type="InterPro" id="IPR011989">
    <property type="entry name" value="ARM-like"/>
</dbReference>
<keyword evidence="7" id="KW-1185">Reference proteome</keyword>
<dbReference type="Pfam" id="PF25782">
    <property type="entry name" value="TPR_CAND1"/>
    <property type="match status" value="1"/>
</dbReference>
<feature type="compositionally biased region" description="Acidic residues" evidence="4">
    <location>
        <begin position="17"/>
        <end position="44"/>
    </location>
</feature>
<evidence type="ECO:0000313" key="7">
    <source>
        <dbReference type="Proteomes" id="UP000318571"/>
    </source>
</evidence>
<evidence type="ECO:0000256" key="1">
    <source>
        <dbReference type="ARBA" id="ARBA00007657"/>
    </source>
</evidence>
<evidence type="ECO:0000313" key="6">
    <source>
        <dbReference type="EMBL" id="TRY71466.1"/>
    </source>
</evidence>
<dbReference type="InterPro" id="IPR039852">
    <property type="entry name" value="CAND1/CAND2"/>
</dbReference>
<dbReference type="PANTHER" id="PTHR12696">
    <property type="entry name" value="TIP120"/>
    <property type="match status" value="1"/>
</dbReference>
<reference evidence="6 7" key="1">
    <citation type="journal article" date="2018" name="Nat. Ecol. Evol.">
        <title>Genomic signatures of mitonuclear coevolution across populations of Tigriopus californicus.</title>
        <authorList>
            <person name="Barreto F.S."/>
            <person name="Watson E.T."/>
            <person name="Lima T.G."/>
            <person name="Willett C.S."/>
            <person name="Edmands S."/>
            <person name="Li W."/>
            <person name="Burton R.S."/>
        </authorList>
    </citation>
    <scope>NUCLEOTIDE SEQUENCE [LARGE SCALE GENOMIC DNA]</scope>
    <source>
        <strain evidence="6 7">San Diego</strain>
    </source>
</reference>
<comment type="similarity">
    <text evidence="1">Belongs to the CAND family.</text>
</comment>
<evidence type="ECO:0000256" key="2">
    <source>
        <dbReference type="ARBA" id="ARBA00022737"/>
    </source>
</evidence>
<dbReference type="SUPFAM" id="SSF48371">
    <property type="entry name" value="ARM repeat"/>
    <property type="match status" value="1"/>
</dbReference>
<protein>
    <recommendedName>
        <fullName evidence="5">TATA-binding protein interacting (TIP20) domain-containing protein</fullName>
    </recommendedName>
</protein>
<dbReference type="Pfam" id="PF08623">
    <property type="entry name" value="TIP120"/>
    <property type="match status" value="1"/>
</dbReference>
<feature type="domain" description="TATA-binding protein interacting (TIP20)" evidence="5">
    <location>
        <begin position="783"/>
        <end position="945"/>
    </location>
</feature>
<dbReference type="GO" id="GO:0010265">
    <property type="term" value="P:SCF complex assembly"/>
    <property type="evidence" value="ECO:0007669"/>
    <property type="project" value="InterPro"/>
</dbReference>
<gene>
    <name evidence="6" type="ORF">TCAL_03374</name>
</gene>
<organism evidence="6 7">
    <name type="scientific">Tigriopus californicus</name>
    <name type="common">Marine copepod</name>
    <dbReference type="NCBI Taxonomy" id="6832"/>
    <lineage>
        <taxon>Eukaryota</taxon>
        <taxon>Metazoa</taxon>
        <taxon>Ecdysozoa</taxon>
        <taxon>Arthropoda</taxon>
        <taxon>Crustacea</taxon>
        <taxon>Multicrustacea</taxon>
        <taxon>Hexanauplia</taxon>
        <taxon>Copepoda</taxon>
        <taxon>Harpacticoida</taxon>
        <taxon>Harpacticidae</taxon>
        <taxon>Tigriopus</taxon>
    </lineage>
</organism>
<evidence type="ECO:0000256" key="3">
    <source>
        <dbReference type="ARBA" id="ARBA00022786"/>
    </source>
</evidence>
<dbReference type="STRING" id="6832.A0A553P1A5"/>
<dbReference type="EMBL" id="VCGU01000008">
    <property type="protein sequence ID" value="TRY71466.1"/>
    <property type="molecule type" value="Genomic_DNA"/>
</dbReference>
<evidence type="ECO:0000256" key="4">
    <source>
        <dbReference type="SAM" id="MobiDB-lite"/>
    </source>
</evidence>
<keyword evidence="2" id="KW-0677">Repeat</keyword>
<keyword evidence="3" id="KW-0833">Ubl conjugation pathway</keyword>
<dbReference type="Proteomes" id="UP000318571">
    <property type="component" value="Chromosome 7"/>
</dbReference>
<dbReference type="InterPro" id="IPR016024">
    <property type="entry name" value="ARM-type_fold"/>
</dbReference>
<comment type="caution">
    <text evidence="6">The sequence shown here is derived from an EMBL/GenBank/DDBJ whole genome shotgun (WGS) entry which is preliminary data.</text>
</comment>
<evidence type="ECO:0000259" key="5">
    <source>
        <dbReference type="Pfam" id="PF08623"/>
    </source>
</evidence>
<accession>A0A553P1A5</accession>
<sequence>MEMCLKYMCHDPNYNYDDADEDESMECDDEEEDESDEEYSDDDDMSWKVRRSAAKCLEAIIATRHEMLNEFYRQVSPALISRFKEREENVKADIFHAFVALLRQTKPVISGNSQSTPAQGSYPLTTGVPPPHLKPRLFLLSVSRDPNSMEIAEDGPGFQLQRQVPDIVKALHKQMKEKSVKTRQGCFNLLTQLILVLPGALSEHISAVIPGIQYSLSEKQSTSNMKIDTLAFIQHLLVNNQPASVFHPHAPVLVPTIISAVSDPFYKISSEALVVLESLVMVIRPLEDKANESPQSFKPYVTQIYECCFVRLKASDIDQEVKERAISCMGRILAHLGDHLQTELASCLPILLDRLKNEITRLTTVKALTRVANSNLKIDLVSILPEAMPILASFLRKNQRTLKLSTLVLLDTLVRNYNQPAQLQNLTPVVSELSNLISEADLHIAQLTLVLLTSIARTDTPMLGVVANTSLPEALRLTYSPLLQGAALVALKSFFQALVLAKSVPDLNSKRLLDLLVGPVLEANGANIHKQGRASMAKCVAAVVETQSPAEAMVVVQQFSSQLTAANSLPHQKTFALLALAEIGRNIDLSKTGNMKEIVLESFNNMSEEVKSAASYALGNISLGNLKEYLPFVLHEIETQSKRQYLLLHSLKEIISAQSVNTNSVKVLGPYIPAIWEQLFKHCQCQEEGTRNVVAECLGKLCLIDPEKLLPELQTALNSPSPLMRTTVVTAMKFTISDQPQSIDALLKDTIGEFLKTLEDPDLSVRRVALVAFNSAAHNKPSLIRDLLPTTLPHLYNETQKRKELIREVEMGPFKHEVDDGLDLRKAAFECMYTLLDTCVDRLDIFEFLSHVQDGLKDHYDIKMLTYLMVMRAAQLCPVAVLTRLDKLVEPLKATVTTKVKANAVKQEYEKQDELKRSALRAVATLAHVPGADKHPQMNDFLNQIRNTPDLASLFESVQKDSHAGLGGALGANGAGASGFGHSRHGTDPHAMDFS</sequence>
<dbReference type="InterPro" id="IPR013932">
    <property type="entry name" value="TATA-bd_TIP120"/>
</dbReference>
<name>A0A553P1A5_TIGCA</name>
<dbReference type="Gene3D" id="1.25.10.10">
    <property type="entry name" value="Leucine-rich Repeat Variant"/>
    <property type="match status" value="1"/>
</dbReference>
<proteinExistence type="inferred from homology"/>